<protein>
    <submittedName>
        <fullName evidence="9">Peptide/nickel transport system permease protein</fullName>
    </submittedName>
</protein>
<evidence type="ECO:0000256" key="7">
    <source>
        <dbReference type="RuleBase" id="RU363032"/>
    </source>
</evidence>
<keyword evidence="5 7" id="KW-1133">Transmembrane helix</keyword>
<sequence length="309" mass="34010">MIKYIVKRVLFIIPVLLSVTLLMFGLSSISAGDAARVMAEKVYNHPTQKQIEEIRHENGLDLPLALQYANWLKKAVKGDFGKSLSTGNPAFYELKRHFPVTGKLALMSIILLLILSVPLGILSAVFKNSILDKIIEVFSFISVSMPNFWIGLMLLYLFGVKFKLISVIGGTHGDVPWIAAFAMDVGYFGILIRLIRTNLSEVLLSDFVKALKAKGLSSLNIILKHGMKNSMLPVMTRIVSMIIGVLCGSAVIESIFSLNGIGALALEAVISKDLPVLQCFIVILSAFVVVMNLLVDISYSVIDRRIELK</sequence>
<dbReference type="GO" id="GO:0005886">
    <property type="term" value="C:plasma membrane"/>
    <property type="evidence" value="ECO:0007669"/>
    <property type="project" value="UniProtKB-SubCell"/>
</dbReference>
<dbReference type="CDD" id="cd06261">
    <property type="entry name" value="TM_PBP2"/>
    <property type="match status" value="1"/>
</dbReference>
<comment type="similarity">
    <text evidence="7">Belongs to the binding-protein-dependent transport system permease family.</text>
</comment>
<evidence type="ECO:0000256" key="2">
    <source>
        <dbReference type="ARBA" id="ARBA00022448"/>
    </source>
</evidence>
<evidence type="ECO:0000259" key="8">
    <source>
        <dbReference type="PROSITE" id="PS50928"/>
    </source>
</evidence>
<dbReference type="Pfam" id="PF00528">
    <property type="entry name" value="BPD_transp_1"/>
    <property type="match status" value="1"/>
</dbReference>
<dbReference type="InterPro" id="IPR000515">
    <property type="entry name" value="MetI-like"/>
</dbReference>
<proteinExistence type="inferred from homology"/>
<feature type="transmembrane region" description="Helical" evidence="7">
    <location>
        <begin position="177"/>
        <end position="195"/>
    </location>
</feature>
<keyword evidence="6 7" id="KW-0472">Membrane</keyword>
<dbReference type="OrthoDB" id="9806409at2"/>
<dbReference type="Proteomes" id="UP000198838">
    <property type="component" value="Unassembled WGS sequence"/>
</dbReference>
<dbReference type="SUPFAM" id="SSF161098">
    <property type="entry name" value="MetI-like"/>
    <property type="match status" value="1"/>
</dbReference>
<keyword evidence="4 7" id="KW-0812">Transmembrane</keyword>
<dbReference type="PANTHER" id="PTHR43163:SF6">
    <property type="entry name" value="DIPEPTIDE TRANSPORT SYSTEM PERMEASE PROTEIN DPPB-RELATED"/>
    <property type="match status" value="1"/>
</dbReference>
<dbReference type="PROSITE" id="PS50928">
    <property type="entry name" value="ABC_TM1"/>
    <property type="match status" value="1"/>
</dbReference>
<feature type="domain" description="ABC transmembrane type-1" evidence="8">
    <location>
        <begin position="98"/>
        <end position="295"/>
    </location>
</feature>
<dbReference type="InterPro" id="IPR035906">
    <property type="entry name" value="MetI-like_sf"/>
</dbReference>
<gene>
    <name evidence="9" type="ORF">SAMN05216249_104168</name>
</gene>
<dbReference type="GO" id="GO:0071916">
    <property type="term" value="F:dipeptide transmembrane transporter activity"/>
    <property type="evidence" value="ECO:0007669"/>
    <property type="project" value="TreeGrafter"/>
</dbReference>
<dbReference type="Pfam" id="PF19300">
    <property type="entry name" value="BPD_transp_1_N"/>
    <property type="match status" value="1"/>
</dbReference>
<evidence type="ECO:0000313" key="10">
    <source>
        <dbReference type="Proteomes" id="UP000198838"/>
    </source>
</evidence>
<dbReference type="RefSeq" id="WP_092870956.1">
    <property type="nucleotide sequence ID" value="NZ_FOJY01000004.1"/>
</dbReference>
<feature type="transmembrane region" description="Helical" evidence="7">
    <location>
        <begin position="137"/>
        <end position="157"/>
    </location>
</feature>
<dbReference type="STRING" id="1120918.SAMN05216249_104168"/>
<comment type="subcellular location">
    <subcellularLocation>
        <location evidence="1 7">Cell membrane</location>
        <topology evidence="1 7">Multi-pass membrane protein</topology>
    </subcellularLocation>
</comment>
<dbReference type="PANTHER" id="PTHR43163">
    <property type="entry name" value="DIPEPTIDE TRANSPORT SYSTEM PERMEASE PROTEIN DPPB-RELATED"/>
    <property type="match status" value="1"/>
</dbReference>
<reference evidence="9 10" key="1">
    <citation type="submission" date="2016-10" db="EMBL/GenBank/DDBJ databases">
        <authorList>
            <person name="de Groot N.N."/>
        </authorList>
    </citation>
    <scope>NUCLEOTIDE SEQUENCE [LARGE SCALE GENOMIC DNA]</scope>
    <source>
        <strain evidence="9 10">DSM 5522</strain>
    </source>
</reference>
<dbReference type="AlphaFoldDB" id="A0A1I0WMQ5"/>
<evidence type="ECO:0000256" key="3">
    <source>
        <dbReference type="ARBA" id="ARBA00022475"/>
    </source>
</evidence>
<dbReference type="EMBL" id="FOJY01000004">
    <property type="protein sequence ID" value="SFA90029.1"/>
    <property type="molecule type" value="Genomic_DNA"/>
</dbReference>
<feature type="transmembrane region" description="Helical" evidence="7">
    <location>
        <begin position="104"/>
        <end position="125"/>
    </location>
</feature>
<keyword evidence="10" id="KW-1185">Reference proteome</keyword>
<evidence type="ECO:0000256" key="4">
    <source>
        <dbReference type="ARBA" id="ARBA00022692"/>
    </source>
</evidence>
<evidence type="ECO:0000313" key="9">
    <source>
        <dbReference type="EMBL" id="SFA90029.1"/>
    </source>
</evidence>
<feature type="transmembrane region" description="Helical" evidence="7">
    <location>
        <begin position="275"/>
        <end position="295"/>
    </location>
</feature>
<name>A0A1I0WMQ5_9FIRM</name>
<dbReference type="Gene3D" id="1.10.3720.10">
    <property type="entry name" value="MetI-like"/>
    <property type="match status" value="1"/>
</dbReference>
<evidence type="ECO:0000256" key="5">
    <source>
        <dbReference type="ARBA" id="ARBA00022989"/>
    </source>
</evidence>
<feature type="transmembrane region" description="Helical" evidence="7">
    <location>
        <begin position="234"/>
        <end position="255"/>
    </location>
</feature>
<organism evidence="9 10">
    <name type="scientific">Acetitomaculum ruminis DSM 5522</name>
    <dbReference type="NCBI Taxonomy" id="1120918"/>
    <lineage>
        <taxon>Bacteria</taxon>
        <taxon>Bacillati</taxon>
        <taxon>Bacillota</taxon>
        <taxon>Clostridia</taxon>
        <taxon>Lachnospirales</taxon>
        <taxon>Lachnospiraceae</taxon>
        <taxon>Acetitomaculum</taxon>
    </lineage>
</organism>
<accession>A0A1I0WMQ5</accession>
<evidence type="ECO:0000256" key="1">
    <source>
        <dbReference type="ARBA" id="ARBA00004651"/>
    </source>
</evidence>
<evidence type="ECO:0000256" key="6">
    <source>
        <dbReference type="ARBA" id="ARBA00023136"/>
    </source>
</evidence>
<keyword evidence="2 7" id="KW-0813">Transport</keyword>
<keyword evidence="3" id="KW-1003">Cell membrane</keyword>
<dbReference type="InterPro" id="IPR045621">
    <property type="entry name" value="BPD_transp_1_N"/>
</dbReference>